<evidence type="ECO:0000256" key="7">
    <source>
        <dbReference type="ARBA" id="ARBA00047899"/>
    </source>
</evidence>
<keyword evidence="5" id="KW-0418">Kinase</keyword>
<feature type="coiled-coil region" evidence="9">
    <location>
        <begin position="383"/>
        <end position="445"/>
    </location>
</feature>
<dbReference type="Gene3D" id="3.30.40.10">
    <property type="entry name" value="Zinc/RING finger domain, C3HC4 (zinc finger)"/>
    <property type="match status" value="1"/>
</dbReference>
<evidence type="ECO:0000256" key="5">
    <source>
        <dbReference type="ARBA" id="ARBA00022777"/>
    </source>
</evidence>
<keyword evidence="9" id="KW-0175">Coiled coil</keyword>
<evidence type="ECO:0000313" key="12">
    <source>
        <dbReference type="EMBL" id="KAK3274642.1"/>
    </source>
</evidence>
<dbReference type="SMART" id="SM00220">
    <property type="entry name" value="S_TKc"/>
    <property type="match status" value="1"/>
</dbReference>
<dbReference type="Pfam" id="PF00069">
    <property type="entry name" value="Pkinase"/>
    <property type="match status" value="1"/>
</dbReference>
<comment type="catalytic activity">
    <reaction evidence="8">
        <text>L-seryl-[protein] + ATP = O-phospho-L-seryl-[protein] + ADP + H(+)</text>
        <dbReference type="Rhea" id="RHEA:17989"/>
        <dbReference type="Rhea" id="RHEA-COMP:9863"/>
        <dbReference type="Rhea" id="RHEA-COMP:11604"/>
        <dbReference type="ChEBI" id="CHEBI:15378"/>
        <dbReference type="ChEBI" id="CHEBI:29999"/>
        <dbReference type="ChEBI" id="CHEBI:30616"/>
        <dbReference type="ChEBI" id="CHEBI:83421"/>
        <dbReference type="ChEBI" id="CHEBI:456216"/>
        <dbReference type="EC" id="2.7.11.1"/>
    </reaction>
</comment>
<keyword evidence="6" id="KW-0067">ATP-binding</keyword>
<evidence type="ECO:0000259" key="11">
    <source>
        <dbReference type="PROSITE" id="PS50011"/>
    </source>
</evidence>
<dbReference type="PANTHER" id="PTHR24361">
    <property type="entry name" value="MITOGEN-ACTIVATED KINASE KINASE KINASE"/>
    <property type="match status" value="1"/>
</dbReference>
<dbReference type="Gene3D" id="1.10.510.10">
    <property type="entry name" value="Transferase(Phosphotransferase) domain 1"/>
    <property type="match status" value="1"/>
</dbReference>
<reference evidence="12 13" key="1">
    <citation type="journal article" date="2015" name="Genome Biol. Evol.">
        <title>Comparative Genomics of a Bacterivorous Green Alga Reveals Evolutionary Causalities and Consequences of Phago-Mixotrophic Mode of Nutrition.</title>
        <authorList>
            <person name="Burns J.A."/>
            <person name="Paasch A."/>
            <person name="Narechania A."/>
            <person name="Kim E."/>
        </authorList>
    </citation>
    <scope>NUCLEOTIDE SEQUENCE [LARGE SCALE GENOMIC DNA]</scope>
    <source>
        <strain evidence="12 13">PLY_AMNH</strain>
    </source>
</reference>
<dbReference type="InterPro" id="IPR013083">
    <property type="entry name" value="Znf_RING/FYVE/PHD"/>
</dbReference>
<protein>
    <recommendedName>
        <fullName evidence="1">non-specific serine/threonine protein kinase</fullName>
        <ecNumber evidence="1">2.7.11.1</ecNumber>
    </recommendedName>
</protein>
<evidence type="ECO:0000256" key="2">
    <source>
        <dbReference type="ARBA" id="ARBA00022527"/>
    </source>
</evidence>
<dbReference type="InterPro" id="IPR027267">
    <property type="entry name" value="AH/BAR_dom_sf"/>
</dbReference>
<evidence type="ECO:0000256" key="1">
    <source>
        <dbReference type="ARBA" id="ARBA00012513"/>
    </source>
</evidence>
<comment type="caution">
    <text evidence="12">The sequence shown here is derived from an EMBL/GenBank/DDBJ whole genome shotgun (WGS) entry which is preliminary data.</text>
</comment>
<evidence type="ECO:0000256" key="6">
    <source>
        <dbReference type="ARBA" id="ARBA00022840"/>
    </source>
</evidence>
<dbReference type="EC" id="2.7.11.1" evidence="1"/>
<feature type="domain" description="Protein kinase" evidence="11">
    <location>
        <begin position="489"/>
        <end position="725"/>
    </location>
</feature>
<evidence type="ECO:0000256" key="4">
    <source>
        <dbReference type="ARBA" id="ARBA00022741"/>
    </source>
</evidence>
<dbReference type="InterPro" id="IPR011009">
    <property type="entry name" value="Kinase-like_dom_sf"/>
</dbReference>
<comment type="catalytic activity">
    <reaction evidence="7">
        <text>L-threonyl-[protein] + ATP = O-phospho-L-threonyl-[protein] + ADP + H(+)</text>
        <dbReference type="Rhea" id="RHEA:46608"/>
        <dbReference type="Rhea" id="RHEA-COMP:11060"/>
        <dbReference type="Rhea" id="RHEA-COMP:11605"/>
        <dbReference type="ChEBI" id="CHEBI:15378"/>
        <dbReference type="ChEBI" id="CHEBI:30013"/>
        <dbReference type="ChEBI" id="CHEBI:30616"/>
        <dbReference type="ChEBI" id="CHEBI:61977"/>
        <dbReference type="ChEBI" id="CHEBI:456216"/>
        <dbReference type="EC" id="2.7.11.1"/>
    </reaction>
</comment>
<dbReference type="SUPFAM" id="SSF56112">
    <property type="entry name" value="Protein kinase-like (PK-like)"/>
    <property type="match status" value="1"/>
</dbReference>
<dbReference type="PANTHER" id="PTHR24361:SF433">
    <property type="entry name" value="PROTEIN KINASE DOMAIN-CONTAINING PROTEIN"/>
    <property type="match status" value="1"/>
</dbReference>
<evidence type="ECO:0000256" key="9">
    <source>
        <dbReference type="SAM" id="Coils"/>
    </source>
</evidence>
<dbReference type="GO" id="GO:0005737">
    <property type="term" value="C:cytoplasm"/>
    <property type="evidence" value="ECO:0007669"/>
    <property type="project" value="TreeGrafter"/>
</dbReference>
<dbReference type="CDD" id="cd00180">
    <property type="entry name" value="PKc"/>
    <property type="match status" value="1"/>
</dbReference>
<keyword evidence="3" id="KW-0808">Transferase</keyword>
<keyword evidence="4" id="KW-0547">Nucleotide-binding</keyword>
<keyword evidence="2" id="KW-0723">Serine/threonine-protein kinase</keyword>
<dbReference type="GO" id="GO:0004674">
    <property type="term" value="F:protein serine/threonine kinase activity"/>
    <property type="evidence" value="ECO:0007669"/>
    <property type="project" value="UniProtKB-KW"/>
</dbReference>
<dbReference type="InterPro" id="IPR053235">
    <property type="entry name" value="Ser_Thr_kinase"/>
</dbReference>
<evidence type="ECO:0000256" key="8">
    <source>
        <dbReference type="ARBA" id="ARBA00048679"/>
    </source>
</evidence>
<dbReference type="GO" id="GO:0005524">
    <property type="term" value="F:ATP binding"/>
    <property type="evidence" value="ECO:0007669"/>
    <property type="project" value="UniProtKB-KW"/>
</dbReference>
<dbReference type="AlphaFoldDB" id="A0AAE0GAM5"/>
<dbReference type="PROSITE" id="PS50011">
    <property type="entry name" value="PROTEIN_KINASE_DOM"/>
    <property type="match status" value="1"/>
</dbReference>
<proteinExistence type="predicted"/>
<accession>A0AAE0GAM5</accession>
<keyword evidence="13" id="KW-1185">Reference proteome</keyword>
<dbReference type="PROSITE" id="PS00108">
    <property type="entry name" value="PROTEIN_KINASE_ST"/>
    <property type="match status" value="1"/>
</dbReference>
<dbReference type="InterPro" id="IPR008271">
    <property type="entry name" value="Ser/Thr_kinase_AS"/>
</dbReference>
<dbReference type="EMBL" id="LGRX02007612">
    <property type="protein sequence ID" value="KAK3274642.1"/>
    <property type="molecule type" value="Genomic_DNA"/>
</dbReference>
<evidence type="ECO:0000256" key="10">
    <source>
        <dbReference type="SAM" id="MobiDB-lite"/>
    </source>
</evidence>
<evidence type="ECO:0000256" key="3">
    <source>
        <dbReference type="ARBA" id="ARBA00022679"/>
    </source>
</evidence>
<sequence length="987" mass="107933">MDGDRPPDPPAEPPLSSSAEDLAEAAPAGVTADAARVTAKYCAFYSLLSARYRQARGSRPPSGALCSGSPPVDALLPLLKEGLQLGQPTLGDELPDASEVVRRRVSFLEKQRVVRTAVASAMAAAAAGADAGDTGGSSGELEGAIAARDRDRDDFVRYLRRDVLRLDDSGLAAAESSERKARLASLQAVTEGLAAALDTLRPLQGAGAGQAEFSPQTDGDTPETRALWVAAQQSAAETYLAAASSLPLPVLEKARHALAVHTLWQGCGDRARARTEEAAGGMRGALDGLRNLFAAEEDGGESADMAARHAAAARLLEAALVEERRLTALGPPLSELQAAGSEVLMALRVEQTALQEGSLQVQGLRVECQELHGALDLKLDGHLGELEHSLERAKGALEDARDEHDDCEHKCKRARRRCRDSPEEVARREQELSQARADLATAKQRMRTALTALMAHHQSFPELLLHMEQGMPDELVPLWDSVSTRDDFEPRLLQESAGNRHKVYQGHQGGVTYAFKVFEVPEENPERLRMIWREASLLRRLQHPAIVPVLGLFFWQPADHGLQRVAMKLPFYEHGQLSSWVRGDAAPDDMALRLALLRVLEAVAHLHWSGIVHCDIKPENILVDSLGRSFLADFDISIDSESRTTMAVTHIEGTSGYLAPELGRGGACPAPATDMFAFGKTVEALLAMVDEEFRTAEVADLIQGLTAEDPGGRPSAAQACRHAYFTAAATWRMGESRACVIGACKGRWQLVEGLECSNRQGAPHFVCRECLSKHCDAEVDANKEQICCPVSKMVGECDSMPYTDTELAQGVSEAAFQRYFDVRIKRKEAQVVQEIDDQNKVWRTAELEKMRAQDEETRAVKAAQGHIEETLLNFFCPHCHRAIIDWDACSAVQHVPHRGAGHGCSGYFCGWCFQACNDRADAHRHAAQCPSIPQGVADPLFPSQDEYKRAHDRIKQQRVQEYLRGLQEKIRQKLQPKIAHHFDGPLL</sequence>
<organism evidence="12 13">
    <name type="scientific">Cymbomonas tetramitiformis</name>
    <dbReference type="NCBI Taxonomy" id="36881"/>
    <lineage>
        <taxon>Eukaryota</taxon>
        <taxon>Viridiplantae</taxon>
        <taxon>Chlorophyta</taxon>
        <taxon>Pyramimonadophyceae</taxon>
        <taxon>Pyramimonadales</taxon>
        <taxon>Pyramimonadaceae</taxon>
        <taxon>Cymbomonas</taxon>
    </lineage>
</organism>
<dbReference type="InterPro" id="IPR000719">
    <property type="entry name" value="Prot_kinase_dom"/>
</dbReference>
<evidence type="ECO:0000313" key="13">
    <source>
        <dbReference type="Proteomes" id="UP001190700"/>
    </source>
</evidence>
<name>A0AAE0GAM5_9CHLO</name>
<dbReference type="Gene3D" id="1.20.1270.60">
    <property type="entry name" value="Arfaptin homology (AH) domain/BAR domain"/>
    <property type="match status" value="1"/>
</dbReference>
<dbReference type="Proteomes" id="UP001190700">
    <property type="component" value="Unassembled WGS sequence"/>
</dbReference>
<gene>
    <name evidence="12" type="ORF">CYMTET_17183</name>
</gene>
<feature type="region of interest" description="Disordered" evidence="10">
    <location>
        <begin position="1"/>
        <end position="24"/>
    </location>
</feature>
<feature type="compositionally biased region" description="Low complexity" evidence="10">
    <location>
        <begin position="14"/>
        <end position="24"/>
    </location>
</feature>